<feature type="region of interest" description="Disordered" evidence="1">
    <location>
        <begin position="373"/>
        <end position="423"/>
    </location>
</feature>
<dbReference type="Pfam" id="PF04004">
    <property type="entry name" value="Leo1"/>
    <property type="match status" value="1"/>
</dbReference>
<feature type="compositionally biased region" description="Basic and acidic residues" evidence="1">
    <location>
        <begin position="373"/>
        <end position="387"/>
    </location>
</feature>
<sequence>MSGPPPSFSDSDSDSSSSSSDAGPRALAPSSHSGLSDEEDRAPVPAPSQPAPAAPKPRSPSLSSSMSSSSSDNEDAAPAPAPKEAPKPKTPSPARSASPPSTPSERATSPVNDDVMGSLSPSDVDMEDDEPVKKKPERRSDSPMDDDRSHDSDDDIAGPRLHQDPSDVPVAQPPIYYDVPLERGNYGKEGPALVRWPNFISVDPRPFTEETYDCEGEDVSAVNDEGRSKLQLKVENCIRWRKKRDDNGEVIEDPITNKPEVESNAKMVRYSDGSMTLHLGSEIYEVNEQKIEEYNHLFLRMRSGLHGNAVFKKRYNFRPISTDSMTHRKMTMTMAEKTNKSQRVKILADVGHDPEAGRMSLIRKEDERMRAVARREAQQRKQKERQYRSGLSQGFLEDRDDYEDDPESLSSIKKSYQGGSHRNNRFDRIDAIARRYMSDDEDGDDDSRRIEQAKIESDEDDDMPSSSTKKREEKKKRKIVISDDEDD</sequence>
<feature type="compositionally biased region" description="Pro residues" evidence="1">
    <location>
        <begin position="79"/>
        <end position="91"/>
    </location>
</feature>
<dbReference type="Proteomes" id="UP000492821">
    <property type="component" value="Unassembled WGS sequence"/>
</dbReference>
<accession>A0A7E4UUL2</accession>
<dbReference type="GO" id="GO:0032968">
    <property type="term" value="P:positive regulation of transcription elongation by RNA polymerase II"/>
    <property type="evidence" value="ECO:0007669"/>
    <property type="project" value="TreeGrafter"/>
</dbReference>
<proteinExistence type="predicted"/>
<dbReference type="InterPro" id="IPR007149">
    <property type="entry name" value="Leo1"/>
</dbReference>
<name>A0A7E4UUL2_PANRE</name>
<feature type="compositionally biased region" description="Basic and acidic residues" evidence="1">
    <location>
        <begin position="446"/>
        <end position="456"/>
    </location>
</feature>
<feature type="compositionally biased region" description="Low complexity" evidence="1">
    <location>
        <begin position="59"/>
        <end position="71"/>
    </location>
</feature>
<feature type="compositionally biased region" description="Low complexity" evidence="1">
    <location>
        <begin position="92"/>
        <end position="110"/>
    </location>
</feature>
<feature type="compositionally biased region" description="Pro residues" evidence="1">
    <location>
        <begin position="44"/>
        <end position="58"/>
    </location>
</feature>
<dbReference type="GO" id="GO:1990269">
    <property type="term" value="F:RNA polymerase II C-terminal domain phosphoserine binding"/>
    <property type="evidence" value="ECO:0007669"/>
    <property type="project" value="TreeGrafter"/>
</dbReference>
<evidence type="ECO:0000313" key="2">
    <source>
        <dbReference type="Proteomes" id="UP000492821"/>
    </source>
</evidence>
<dbReference type="PANTHER" id="PTHR23146">
    <property type="entry name" value="LEO1 PROTEIN"/>
    <property type="match status" value="1"/>
</dbReference>
<feature type="compositionally biased region" description="Basic and acidic residues" evidence="1">
    <location>
        <begin position="131"/>
        <end position="151"/>
    </location>
</feature>
<evidence type="ECO:0000256" key="1">
    <source>
        <dbReference type="SAM" id="MobiDB-lite"/>
    </source>
</evidence>
<dbReference type="PANTHER" id="PTHR23146:SF0">
    <property type="entry name" value="RNA POLYMERASE-ASSOCIATED PROTEIN LEO1"/>
    <property type="match status" value="1"/>
</dbReference>
<dbReference type="GO" id="GO:0016593">
    <property type="term" value="C:Cdc73/Paf1 complex"/>
    <property type="evidence" value="ECO:0007669"/>
    <property type="project" value="InterPro"/>
</dbReference>
<dbReference type="AlphaFoldDB" id="A0A7E4UUL2"/>
<keyword evidence="2" id="KW-1185">Reference proteome</keyword>
<feature type="compositionally biased region" description="Acidic residues" evidence="1">
    <location>
        <begin position="398"/>
        <end position="407"/>
    </location>
</feature>
<feature type="compositionally biased region" description="Polar residues" evidence="1">
    <location>
        <begin position="408"/>
        <end position="421"/>
    </location>
</feature>
<evidence type="ECO:0000313" key="3">
    <source>
        <dbReference type="WBParaSite" id="Pan_g13036.t1"/>
    </source>
</evidence>
<reference evidence="2" key="1">
    <citation type="journal article" date="2013" name="Genetics">
        <title>The draft genome and transcriptome of Panagrellus redivivus are shaped by the harsh demands of a free-living lifestyle.</title>
        <authorList>
            <person name="Srinivasan J."/>
            <person name="Dillman A.R."/>
            <person name="Macchietto M.G."/>
            <person name="Heikkinen L."/>
            <person name="Lakso M."/>
            <person name="Fracchia K.M."/>
            <person name="Antoshechkin I."/>
            <person name="Mortazavi A."/>
            <person name="Wong G."/>
            <person name="Sternberg P.W."/>
        </authorList>
    </citation>
    <scope>NUCLEOTIDE SEQUENCE [LARGE SCALE GENOMIC DNA]</scope>
    <source>
        <strain evidence="2">MT8872</strain>
    </source>
</reference>
<protein>
    <submittedName>
        <fullName evidence="3">RNA polymerase-associated protein LEO1</fullName>
    </submittedName>
</protein>
<dbReference type="WBParaSite" id="Pan_g13036.t1">
    <property type="protein sequence ID" value="Pan_g13036.t1"/>
    <property type="gene ID" value="Pan_g13036"/>
</dbReference>
<feature type="region of interest" description="Disordered" evidence="1">
    <location>
        <begin position="1"/>
        <end position="173"/>
    </location>
</feature>
<feature type="region of interest" description="Disordered" evidence="1">
    <location>
        <begin position="436"/>
        <end position="487"/>
    </location>
</feature>
<feature type="compositionally biased region" description="Low complexity" evidence="1">
    <location>
        <begin position="8"/>
        <end position="21"/>
    </location>
</feature>
<dbReference type="GO" id="GO:0006368">
    <property type="term" value="P:transcription elongation by RNA polymerase II"/>
    <property type="evidence" value="ECO:0007669"/>
    <property type="project" value="InterPro"/>
</dbReference>
<organism evidence="2 3">
    <name type="scientific">Panagrellus redivivus</name>
    <name type="common">Microworm</name>
    <dbReference type="NCBI Taxonomy" id="6233"/>
    <lineage>
        <taxon>Eukaryota</taxon>
        <taxon>Metazoa</taxon>
        <taxon>Ecdysozoa</taxon>
        <taxon>Nematoda</taxon>
        <taxon>Chromadorea</taxon>
        <taxon>Rhabditida</taxon>
        <taxon>Tylenchina</taxon>
        <taxon>Panagrolaimomorpha</taxon>
        <taxon>Panagrolaimoidea</taxon>
        <taxon>Panagrolaimidae</taxon>
        <taxon>Panagrellus</taxon>
    </lineage>
</organism>
<reference evidence="3" key="2">
    <citation type="submission" date="2020-10" db="UniProtKB">
        <authorList>
            <consortium name="WormBaseParasite"/>
        </authorList>
    </citation>
    <scope>IDENTIFICATION</scope>
</reference>